<feature type="compositionally biased region" description="Basic and acidic residues" evidence="1">
    <location>
        <begin position="414"/>
        <end position="447"/>
    </location>
</feature>
<keyword evidence="3" id="KW-1185">Reference proteome</keyword>
<dbReference type="EMBL" id="MVGC01000044">
    <property type="protein sequence ID" value="RJE25570.1"/>
    <property type="molecule type" value="Genomic_DNA"/>
</dbReference>
<dbReference type="STRING" id="2070753.A0A3A2ZS83"/>
<gene>
    <name evidence="2" type="ORF">PHISCL_02110</name>
</gene>
<feature type="compositionally biased region" description="Basic and acidic residues" evidence="1">
    <location>
        <begin position="391"/>
        <end position="400"/>
    </location>
</feature>
<comment type="caution">
    <text evidence="2">The sequence shown here is derived from an EMBL/GenBank/DDBJ whole genome shotgun (WGS) entry which is preliminary data.</text>
</comment>
<sequence>MPETGAQSGVRSLLAKFENNNQNSTTSPPSRGRSPVGSDTPGSTRPLSKVRANFVAVDRAAESSPVSSLRKESGRSDSPLRSVSSEDVETSLKSPISLPRSNGQEAAFKTENNNPADETLHSTTERKELADEKRDKVDKAILSETASTKEHSSLSSRPAAAAPAEQPQKQSPAPTAASKRPSNVNAAKSKTAAITAAKSPSTSSPKSDAHPRTTSTTKPVSDRTSKPARQTSASTTKKTADESTKTVAHRPSRTTLKPATKTTTVGTSRNTTESTAPSAAPNSKPARLPTSATTPSLSSAAKAGNTSRQGTGTATSNLNRKPSSLRTATNGGQRATTPTNSSIRKQASRASLPSQTSNERPGSRTSNVATKPVNEGFLARMMRPTASSASKAHDKIEVKSPPRPSKSAPKRVASKAELRPSRPKDVPEKTQKEKPLPEAKKPAEPKEQVTYVQSEEQKAKQEARHPPLDSPEKSQDVPVEVAEKTPIQDHKESPAQGAAQGSSDAQDKRPVELSVESSTGATQETSGVSKPEESIQQSADSGENSADAMPSAPEVHVPAISEPAKAEPESTPTEPVATSPAAPSTDTPDNATSAGLKEPINADKSAESSVETSFVDTVETATPADSKPDEVDVGSNDQTQEEKPIN</sequence>
<accession>A0A3A2ZS83</accession>
<feature type="compositionally biased region" description="Polar residues" evidence="1">
    <location>
        <begin position="227"/>
        <end position="237"/>
    </location>
</feature>
<feature type="region of interest" description="Disordered" evidence="1">
    <location>
        <begin position="1"/>
        <end position="646"/>
    </location>
</feature>
<feature type="compositionally biased region" description="Polar residues" evidence="1">
    <location>
        <begin position="304"/>
        <end position="369"/>
    </location>
</feature>
<evidence type="ECO:0000313" key="3">
    <source>
        <dbReference type="Proteomes" id="UP000266188"/>
    </source>
</evidence>
<feature type="compositionally biased region" description="Low complexity" evidence="1">
    <location>
        <begin position="153"/>
        <end position="174"/>
    </location>
</feature>
<evidence type="ECO:0000313" key="2">
    <source>
        <dbReference type="EMBL" id="RJE25570.1"/>
    </source>
</evidence>
<protein>
    <recommendedName>
        <fullName evidence="4">Mucin-7</fullName>
    </recommendedName>
</protein>
<feature type="compositionally biased region" description="Polar residues" evidence="1">
    <location>
        <begin position="79"/>
        <end position="116"/>
    </location>
</feature>
<feature type="compositionally biased region" description="Low complexity" evidence="1">
    <location>
        <begin position="19"/>
        <end position="38"/>
    </location>
</feature>
<feature type="compositionally biased region" description="Basic and acidic residues" evidence="1">
    <location>
        <begin position="455"/>
        <end position="493"/>
    </location>
</feature>
<evidence type="ECO:0000256" key="1">
    <source>
        <dbReference type="SAM" id="MobiDB-lite"/>
    </source>
</evidence>
<evidence type="ECO:0008006" key="4">
    <source>
        <dbReference type="Google" id="ProtNLM"/>
    </source>
</evidence>
<feature type="compositionally biased region" description="Low complexity" evidence="1">
    <location>
        <begin position="254"/>
        <end position="267"/>
    </location>
</feature>
<feature type="compositionally biased region" description="Polar residues" evidence="1">
    <location>
        <begin position="1"/>
        <end position="10"/>
    </location>
</feature>
<feature type="compositionally biased region" description="Polar residues" evidence="1">
    <location>
        <begin position="581"/>
        <end position="593"/>
    </location>
</feature>
<proteinExistence type="predicted"/>
<feature type="compositionally biased region" description="Low complexity" evidence="1">
    <location>
        <begin position="288"/>
        <end position="301"/>
    </location>
</feature>
<reference evidence="3" key="1">
    <citation type="submission" date="2017-02" db="EMBL/GenBank/DDBJ databases">
        <authorList>
            <person name="Tafer H."/>
            <person name="Lopandic K."/>
        </authorList>
    </citation>
    <scope>NUCLEOTIDE SEQUENCE [LARGE SCALE GENOMIC DNA]</scope>
    <source>
        <strain evidence="3">CBS 366.77</strain>
    </source>
</reference>
<feature type="compositionally biased region" description="Polar residues" evidence="1">
    <location>
        <begin position="268"/>
        <end position="281"/>
    </location>
</feature>
<dbReference type="OrthoDB" id="3600083at2759"/>
<dbReference type="AlphaFoldDB" id="A0A3A2ZS83"/>
<feature type="compositionally biased region" description="Low complexity" evidence="1">
    <location>
        <begin position="495"/>
        <end position="504"/>
    </location>
</feature>
<dbReference type="Proteomes" id="UP000266188">
    <property type="component" value="Unassembled WGS sequence"/>
</dbReference>
<name>A0A3A2ZS83_9EURO</name>
<feature type="compositionally biased region" description="Basic and acidic residues" evidence="1">
    <location>
        <begin position="118"/>
        <end position="152"/>
    </location>
</feature>
<feature type="compositionally biased region" description="Low complexity" evidence="1">
    <location>
        <begin position="186"/>
        <end position="206"/>
    </location>
</feature>
<organism evidence="2 3">
    <name type="scientific">Aspergillus sclerotialis</name>
    <dbReference type="NCBI Taxonomy" id="2070753"/>
    <lineage>
        <taxon>Eukaryota</taxon>
        <taxon>Fungi</taxon>
        <taxon>Dikarya</taxon>
        <taxon>Ascomycota</taxon>
        <taxon>Pezizomycotina</taxon>
        <taxon>Eurotiomycetes</taxon>
        <taxon>Eurotiomycetidae</taxon>
        <taxon>Eurotiales</taxon>
        <taxon>Aspergillaceae</taxon>
        <taxon>Aspergillus</taxon>
        <taxon>Aspergillus subgen. Polypaecilum</taxon>
    </lineage>
</organism>
<feature type="compositionally biased region" description="Polar residues" evidence="1">
    <location>
        <begin position="515"/>
        <end position="544"/>
    </location>
</feature>